<dbReference type="EMBL" id="BGOW01000044">
    <property type="protein sequence ID" value="GBL47435.1"/>
    <property type="molecule type" value="Genomic_DNA"/>
</dbReference>
<dbReference type="InterPro" id="IPR048590">
    <property type="entry name" value="CusS-like_sensor"/>
</dbReference>
<dbReference type="InterPro" id="IPR050428">
    <property type="entry name" value="TCS_sensor_his_kinase"/>
</dbReference>
<dbReference type="SMART" id="SM00388">
    <property type="entry name" value="HisKA"/>
    <property type="match status" value="1"/>
</dbReference>
<keyword evidence="7 14" id="KW-0812">Transmembrane</keyword>
<dbReference type="InterPro" id="IPR036097">
    <property type="entry name" value="HisK_dim/P_sf"/>
</dbReference>
<comment type="subcellular location">
    <subcellularLocation>
        <location evidence="2 14">Cell inner membrane</location>
    </subcellularLocation>
</comment>
<dbReference type="CDD" id="cd00075">
    <property type="entry name" value="HATPase"/>
    <property type="match status" value="1"/>
</dbReference>
<dbReference type="InterPro" id="IPR003594">
    <property type="entry name" value="HATPase_dom"/>
</dbReference>
<evidence type="ECO:0000256" key="9">
    <source>
        <dbReference type="ARBA" id="ARBA00022777"/>
    </source>
</evidence>
<dbReference type="Gene3D" id="6.10.340.10">
    <property type="match status" value="1"/>
</dbReference>
<keyword evidence="12 14" id="KW-0902">Two-component regulatory system</keyword>
<keyword evidence="6 14" id="KW-0808">Transferase</keyword>
<dbReference type="InterPro" id="IPR004358">
    <property type="entry name" value="Sig_transdc_His_kin-like_C"/>
</dbReference>
<dbReference type="InterPro" id="IPR005467">
    <property type="entry name" value="His_kinase_dom"/>
</dbReference>
<name>A0A401JHH6_9PROT</name>
<dbReference type="RefSeq" id="WP_124706228.1">
    <property type="nucleotide sequence ID" value="NZ_BGOW01000044.1"/>
</dbReference>
<dbReference type="PROSITE" id="PS50885">
    <property type="entry name" value="HAMP"/>
    <property type="match status" value="1"/>
</dbReference>
<dbReference type="SMART" id="SM00387">
    <property type="entry name" value="HATPase_c"/>
    <property type="match status" value="1"/>
</dbReference>
<accession>A0A401JHH6</accession>
<dbReference type="Pfam" id="PF02518">
    <property type="entry name" value="HATPase_c"/>
    <property type="match status" value="1"/>
</dbReference>
<protein>
    <recommendedName>
        <fullName evidence="14">Sensor protein</fullName>
        <ecNumber evidence="14">2.7.13.3</ecNumber>
    </recommendedName>
</protein>
<evidence type="ECO:0000313" key="17">
    <source>
        <dbReference type="EMBL" id="GBL47435.1"/>
    </source>
</evidence>
<keyword evidence="4 14" id="KW-0997">Cell inner membrane</keyword>
<dbReference type="SUPFAM" id="SSF158472">
    <property type="entry name" value="HAMP domain-like"/>
    <property type="match status" value="1"/>
</dbReference>
<feature type="domain" description="Histidine kinase" evidence="15">
    <location>
        <begin position="254"/>
        <end position="469"/>
    </location>
</feature>
<dbReference type="GO" id="GO:0000155">
    <property type="term" value="F:phosphorelay sensor kinase activity"/>
    <property type="evidence" value="ECO:0007669"/>
    <property type="project" value="InterPro"/>
</dbReference>
<dbReference type="PANTHER" id="PTHR45436">
    <property type="entry name" value="SENSOR HISTIDINE KINASE YKOH"/>
    <property type="match status" value="1"/>
</dbReference>
<evidence type="ECO:0000256" key="8">
    <source>
        <dbReference type="ARBA" id="ARBA00022741"/>
    </source>
</evidence>
<dbReference type="Pfam" id="PF21085">
    <property type="entry name" value="CusS"/>
    <property type="match status" value="1"/>
</dbReference>
<dbReference type="Gene3D" id="1.10.287.130">
    <property type="match status" value="1"/>
</dbReference>
<evidence type="ECO:0000256" key="12">
    <source>
        <dbReference type="ARBA" id="ARBA00023012"/>
    </source>
</evidence>
<dbReference type="EC" id="2.7.13.3" evidence="14"/>
<dbReference type="PANTHER" id="PTHR45436:SF3">
    <property type="entry name" value="SENSOR HISTIDINE KINASE HPRS"/>
    <property type="match status" value="1"/>
</dbReference>
<dbReference type="InterPro" id="IPR003661">
    <property type="entry name" value="HisK_dim/P_dom"/>
</dbReference>
<dbReference type="PROSITE" id="PS50109">
    <property type="entry name" value="HIS_KIN"/>
    <property type="match status" value="1"/>
</dbReference>
<dbReference type="Pfam" id="PF00512">
    <property type="entry name" value="HisKA"/>
    <property type="match status" value="1"/>
</dbReference>
<evidence type="ECO:0000256" key="5">
    <source>
        <dbReference type="ARBA" id="ARBA00022553"/>
    </source>
</evidence>
<keyword evidence="11 14" id="KW-1133">Transmembrane helix</keyword>
<dbReference type="Gene3D" id="3.30.565.10">
    <property type="entry name" value="Histidine kinase-like ATPase, C-terminal domain"/>
    <property type="match status" value="1"/>
</dbReference>
<organism evidence="17 18">
    <name type="scientific">Sulfuriferula multivorans</name>
    <dbReference type="NCBI Taxonomy" id="1559896"/>
    <lineage>
        <taxon>Bacteria</taxon>
        <taxon>Pseudomonadati</taxon>
        <taxon>Pseudomonadota</taxon>
        <taxon>Betaproteobacteria</taxon>
        <taxon>Nitrosomonadales</taxon>
        <taxon>Sulfuricellaceae</taxon>
        <taxon>Sulfuriferula</taxon>
    </lineage>
</organism>
<evidence type="ECO:0000256" key="7">
    <source>
        <dbReference type="ARBA" id="ARBA00022692"/>
    </source>
</evidence>
<dbReference type="GO" id="GO:0005886">
    <property type="term" value="C:plasma membrane"/>
    <property type="evidence" value="ECO:0007669"/>
    <property type="project" value="UniProtKB-SubCell"/>
</dbReference>
<keyword evidence="5" id="KW-0597">Phosphoprotein</keyword>
<feature type="domain" description="HAMP" evidence="16">
    <location>
        <begin position="193"/>
        <end position="246"/>
    </location>
</feature>
<keyword evidence="18" id="KW-1185">Reference proteome</keyword>
<dbReference type="CDD" id="cd06225">
    <property type="entry name" value="HAMP"/>
    <property type="match status" value="1"/>
</dbReference>
<dbReference type="SUPFAM" id="SSF47384">
    <property type="entry name" value="Homodimeric domain of signal transducing histidine kinase"/>
    <property type="match status" value="1"/>
</dbReference>
<feature type="transmembrane region" description="Helical" evidence="14">
    <location>
        <begin position="12"/>
        <end position="32"/>
    </location>
</feature>
<evidence type="ECO:0000256" key="1">
    <source>
        <dbReference type="ARBA" id="ARBA00000085"/>
    </source>
</evidence>
<dbReference type="OrthoDB" id="9786919at2"/>
<dbReference type="SMART" id="SM00304">
    <property type="entry name" value="HAMP"/>
    <property type="match status" value="1"/>
</dbReference>
<dbReference type="InterPro" id="IPR003660">
    <property type="entry name" value="HAMP_dom"/>
</dbReference>
<comment type="caution">
    <text evidence="17">The sequence shown here is derived from an EMBL/GenBank/DDBJ whole genome shotgun (WGS) entry which is preliminary data.</text>
</comment>
<keyword evidence="9 14" id="KW-0418">Kinase</keyword>
<evidence type="ECO:0000313" key="18">
    <source>
        <dbReference type="Proteomes" id="UP000286806"/>
    </source>
</evidence>
<evidence type="ECO:0000256" key="3">
    <source>
        <dbReference type="ARBA" id="ARBA00022475"/>
    </source>
</evidence>
<feature type="transmembrane region" description="Helical" evidence="14">
    <location>
        <begin position="173"/>
        <end position="192"/>
    </location>
</feature>
<dbReference type="Pfam" id="PF00672">
    <property type="entry name" value="HAMP"/>
    <property type="match status" value="1"/>
</dbReference>
<evidence type="ECO:0000256" key="6">
    <source>
        <dbReference type="ARBA" id="ARBA00022679"/>
    </source>
</evidence>
<dbReference type="InterPro" id="IPR036890">
    <property type="entry name" value="HATPase_C_sf"/>
</dbReference>
<gene>
    <name evidence="17" type="ORF">SFMTTN_3274</name>
</gene>
<dbReference type="GO" id="GO:0005524">
    <property type="term" value="F:ATP binding"/>
    <property type="evidence" value="ECO:0007669"/>
    <property type="project" value="UniProtKB-KW"/>
</dbReference>
<reference evidence="17 18" key="1">
    <citation type="journal article" date="2019" name="Front. Microbiol.">
        <title>Genomes of Neutrophilic Sulfur-Oxidizing Chemolithoautotrophs Representing 9 Proteobacterial Species From 8 Genera.</title>
        <authorList>
            <person name="Watanabe T."/>
            <person name="Kojima H."/>
            <person name="Umezawa K."/>
            <person name="Hori C."/>
            <person name="Takasuka T.E."/>
            <person name="Kato Y."/>
            <person name="Fukui M."/>
        </authorList>
    </citation>
    <scope>NUCLEOTIDE SEQUENCE [LARGE SCALE GENOMIC DNA]</scope>
    <source>
        <strain evidence="17 18">TTN</strain>
    </source>
</reference>
<proteinExistence type="predicted"/>
<evidence type="ECO:0000259" key="16">
    <source>
        <dbReference type="PROSITE" id="PS50885"/>
    </source>
</evidence>
<dbReference type="AlphaFoldDB" id="A0A401JHH6"/>
<evidence type="ECO:0000259" key="15">
    <source>
        <dbReference type="PROSITE" id="PS50109"/>
    </source>
</evidence>
<keyword evidence="8 14" id="KW-0547">Nucleotide-binding</keyword>
<evidence type="ECO:0000256" key="4">
    <source>
        <dbReference type="ARBA" id="ARBA00022519"/>
    </source>
</evidence>
<evidence type="ECO:0000256" key="14">
    <source>
        <dbReference type="RuleBase" id="RU364088"/>
    </source>
</evidence>
<evidence type="ECO:0000256" key="11">
    <source>
        <dbReference type="ARBA" id="ARBA00022989"/>
    </source>
</evidence>
<evidence type="ECO:0000256" key="10">
    <source>
        <dbReference type="ARBA" id="ARBA00022840"/>
    </source>
</evidence>
<evidence type="ECO:0000256" key="13">
    <source>
        <dbReference type="ARBA" id="ARBA00023136"/>
    </source>
</evidence>
<keyword evidence="10 14" id="KW-0067">ATP-binding</keyword>
<dbReference type="NCBIfam" id="TIGR01386">
    <property type="entry name" value="cztS_silS_copS"/>
    <property type="match status" value="1"/>
</dbReference>
<keyword evidence="3 14" id="KW-1003">Cell membrane</keyword>
<dbReference type="Proteomes" id="UP000286806">
    <property type="component" value="Unassembled WGS sequence"/>
</dbReference>
<dbReference type="SUPFAM" id="SSF55874">
    <property type="entry name" value="ATPase domain of HSP90 chaperone/DNA topoisomerase II/histidine kinase"/>
    <property type="match status" value="1"/>
</dbReference>
<dbReference type="InterPro" id="IPR006290">
    <property type="entry name" value="CztS_silS_copS"/>
</dbReference>
<comment type="function">
    <text evidence="14">Member of a two-component regulatory system.</text>
</comment>
<keyword evidence="13 14" id="KW-0472">Membrane</keyword>
<comment type="catalytic activity">
    <reaction evidence="1 14">
        <text>ATP + protein L-histidine = ADP + protein N-phospho-L-histidine.</text>
        <dbReference type="EC" id="2.7.13.3"/>
    </reaction>
</comment>
<dbReference type="CDD" id="cd00082">
    <property type="entry name" value="HisKA"/>
    <property type="match status" value="1"/>
</dbReference>
<evidence type="ECO:0000256" key="2">
    <source>
        <dbReference type="ARBA" id="ARBA00004533"/>
    </source>
</evidence>
<dbReference type="PRINTS" id="PR00344">
    <property type="entry name" value="BCTRLSENSOR"/>
</dbReference>
<sequence length="472" mass="50936">MLWRGLSLTQRLTLLFAGATALVFSVTGFYLYQALARQLEIRNDVELLGKLQQLRHLLSEVPDTAAIRADPHRFHDVTIGTEGLRLRILDEDGRMVAGVGDVPGLPLPAAATAADLPAPDAIRDWRMSDGGHGRVLAAWAHLGANAQGPRVLVVLARESPQRMALLQNYRTRLLIALGGGVAVMALLGFAVARRGLAPLGRVTAAAGGISPSQLDQRLDIAKAPAEIADLARAFNHMLDRLQDGYERLSQFSADLAHDLRTPISNLMVQSQVVLARPRSVEEYQALLASNIEEYERLARMAESMLFLARADNTQIALRREHLDMERELRRIAEYFEGVAEEAGVTLAVDAAGTLNADPVLLNRALSNLIANAIRYTPRGAVIRVSAQPLPGGGYGIQVVNPGAGIAPEHLSRLFDRFYRADSARAGSEAASGLGLAIVKAVMGLHGGTVHVENGKNGETLFELRFAPADSSY</sequence>